<feature type="transmembrane region" description="Helical" evidence="2">
    <location>
        <begin position="66"/>
        <end position="83"/>
    </location>
</feature>
<evidence type="ECO:0000256" key="1">
    <source>
        <dbReference type="SAM" id="MobiDB-lite"/>
    </source>
</evidence>
<dbReference type="EMBL" id="FQ790359">
    <property type="protein sequence ID" value="CCD56218.1"/>
    <property type="molecule type" value="Genomic_DNA"/>
</dbReference>
<keyword evidence="2" id="KW-0472">Membrane</keyword>
<proteinExistence type="predicted"/>
<feature type="region of interest" description="Disordered" evidence="1">
    <location>
        <begin position="19"/>
        <end position="42"/>
    </location>
</feature>
<dbReference type="AlphaFoldDB" id="G2YWY0"/>
<dbReference type="Proteomes" id="UP000008177">
    <property type="component" value="Unplaced contigs"/>
</dbReference>
<keyword evidence="2" id="KW-0812">Transmembrane</keyword>
<reference evidence="4" key="1">
    <citation type="journal article" date="2011" name="PLoS Genet.">
        <title>Genomic analysis of the necrotrophic fungal pathogens Sclerotinia sclerotiorum and Botrytis cinerea.</title>
        <authorList>
            <person name="Amselem J."/>
            <person name="Cuomo C.A."/>
            <person name="van Kan J.A."/>
            <person name="Viaud M."/>
            <person name="Benito E.P."/>
            <person name="Couloux A."/>
            <person name="Coutinho P.M."/>
            <person name="de Vries R.P."/>
            <person name="Dyer P.S."/>
            <person name="Fillinger S."/>
            <person name="Fournier E."/>
            <person name="Gout L."/>
            <person name="Hahn M."/>
            <person name="Kohn L."/>
            <person name="Lapalu N."/>
            <person name="Plummer K.M."/>
            <person name="Pradier J.M."/>
            <person name="Quevillon E."/>
            <person name="Sharon A."/>
            <person name="Simon A."/>
            <person name="ten Have A."/>
            <person name="Tudzynski B."/>
            <person name="Tudzynski P."/>
            <person name="Wincker P."/>
            <person name="Andrew M."/>
            <person name="Anthouard V."/>
            <person name="Beever R.E."/>
            <person name="Beffa R."/>
            <person name="Benoit I."/>
            <person name="Bouzid O."/>
            <person name="Brault B."/>
            <person name="Chen Z."/>
            <person name="Choquer M."/>
            <person name="Collemare J."/>
            <person name="Cotton P."/>
            <person name="Danchin E.G."/>
            <person name="Da Silva C."/>
            <person name="Gautier A."/>
            <person name="Giraud C."/>
            <person name="Giraud T."/>
            <person name="Gonzalez C."/>
            <person name="Grossetete S."/>
            <person name="Guldener U."/>
            <person name="Henrissat B."/>
            <person name="Howlett B.J."/>
            <person name="Kodira C."/>
            <person name="Kretschmer M."/>
            <person name="Lappartient A."/>
            <person name="Leroch M."/>
            <person name="Levis C."/>
            <person name="Mauceli E."/>
            <person name="Neuveglise C."/>
            <person name="Oeser B."/>
            <person name="Pearson M."/>
            <person name="Poulain J."/>
            <person name="Poussereau N."/>
            <person name="Quesneville H."/>
            <person name="Rascle C."/>
            <person name="Schumacher J."/>
            <person name="Segurens B."/>
            <person name="Sexton A."/>
            <person name="Silva E."/>
            <person name="Sirven C."/>
            <person name="Soanes D.M."/>
            <person name="Talbot N.J."/>
            <person name="Templeton M."/>
            <person name="Yandava C."/>
            <person name="Yarden O."/>
            <person name="Zeng Q."/>
            <person name="Rollins J.A."/>
            <person name="Lebrun M.H."/>
            <person name="Dickman M."/>
        </authorList>
    </citation>
    <scope>NUCLEOTIDE SEQUENCE [LARGE SCALE GENOMIC DNA]</scope>
    <source>
        <strain evidence="4">T4</strain>
    </source>
</reference>
<dbReference type="HOGENOM" id="CLU_2527205_0_0_1"/>
<evidence type="ECO:0000256" key="2">
    <source>
        <dbReference type="SAM" id="Phobius"/>
    </source>
</evidence>
<name>G2YWY0_BOTF4</name>
<gene>
    <name evidence="3" type="ORF">BofuT4_uP148280.1</name>
</gene>
<evidence type="ECO:0000313" key="3">
    <source>
        <dbReference type="EMBL" id="CCD56218.1"/>
    </source>
</evidence>
<keyword evidence="2" id="KW-1133">Transmembrane helix</keyword>
<protein>
    <submittedName>
        <fullName evidence="3">Uncharacterized protein</fullName>
    </submittedName>
</protein>
<evidence type="ECO:0000313" key="4">
    <source>
        <dbReference type="Proteomes" id="UP000008177"/>
    </source>
</evidence>
<sequence length="84" mass="9779">MPFVRNNLALELHELISSPSEKKKGRGKWSDSSNMTVGEDSPKSLRYPAQFQYAATNIQSHLFDKSYFWIYLFMQFILLFLGVN</sequence>
<dbReference type="InParanoid" id="G2YWY0"/>
<organism evidence="3 4">
    <name type="scientific">Botryotinia fuckeliana (strain T4)</name>
    <name type="common">Noble rot fungus</name>
    <name type="synonym">Botrytis cinerea</name>
    <dbReference type="NCBI Taxonomy" id="999810"/>
    <lineage>
        <taxon>Eukaryota</taxon>
        <taxon>Fungi</taxon>
        <taxon>Dikarya</taxon>
        <taxon>Ascomycota</taxon>
        <taxon>Pezizomycotina</taxon>
        <taxon>Leotiomycetes</taxon>
        <taxon>Helotiales</taxon>
        <taxon>Sclerotiniaceae</taxon>
        <taxon>Botrytis</taxon>
    </lineage>
</organism>
<accession>G2YWY0</accession>